<dbReference type="Gene3D" id="1.10.260.40">
    <property type="entry name" value="lambda repressor-like DNA-binding domains"/>
    <property type="match status" value="1"/>
</dbReference>
<dbReference type="RefSeq" id="WP_219688370.1">
    <property type="nucleotide sequence ID" value="NZ_WMBF01000073.1"/>
</dbReference>
<feature type="compositionally biased region" description="Basic and acidic residues" evidence="1">
    <location>
        <begin position="196"/>
        <end position="218"/>
    </location>
</feature>
<proteinExistence type="predicted"/>
<evidence type="ECO:0000259" key="2">
    <source>
        <dbReference type="PROSITE" id="PS50943"/>
    </source>
</evidence>
<organism evidence="3 4">
    <name type="scientific">Streptomyces anatolicus</name>
    <dbReference type="NCBI Taxonomy" id="2675858"/>
    <lineage>
        <taxon>Bacteria</taxon>
        <taxon>Bacillati</taxon>
        <taxon>Actinomycetota</taxon>
        <taxon>Actinomycetes</taxon>
        <taxon>Kitasatosporales</taxon>
        <taxon>Streptomycetaceae</taxon>
        <taxon>Streptomyces</taxon>
    </lineage>
</organism>
<dbReference type="Proteomes" id="UP001197114">
    <property type="component" value="Unassembled WGS sequence"/>
</dbReference>
<protein>
    <submittedName>
        <fullName evidence="3">Helix-turn-helix domain-containing protein</fullName>
    </submittedName>
</protein>
<evidence type="ECO:0000313" key="3">
    <source>
        <dbReference type="EMBL" id="MBW5421905.1"/>
    </source>
</evidence>
<dbReference type="SUPFAM" id="SSF47413">
    <property type="entry name" value="lambda repressor-like DNA-binding domains"/>
    <property type="match status" value="1"/>
</dbReference>
<dbReference type="CDD" id="cd00093">
    <property type="entry name" value="HTH_XRE"/>
    <property type="match status" value="1"/>
</dbReference>
<feature type="region of interest" description="Disordered" evidence="1">
    <location>
        <begin position="196"/>
        <end position="229"/>
    </location>
</feature>
<keyword evidence="4" id="KW-1185">Reference proteome</keyword>
<dbReference type="InterPro" id="IPR001387">
    <property type="entry name" value="Cro/C1-type_HTH"/>
</dbReference>
<gene>
    <name evidence="3" type="ORF">GKQ77_10045</name>
</gene>
<dbReference type="PROSITE" id="PS50943">
    <property type="entry name" value="HTH_CROC1"/>
    <property type="match status" value="1"/>
</dbReference>
<dbReference type="InterPro" id="IPR010982">
    <property type="entry name" value="Lambda_DNA-bd_dom_sf"/>
</dbReference>
<feature type="domain" description="HTH cro/C1-type" evidence="2">
    <location>
        <begin position="22"/>
        <end position="77"/>
    </location>
</feature>
<evidence type="ECO:0000313" key="4">
    <source>
        <dbReference type="Proteomes" id="UP001197114"/>
    </source>
</evidence>
<dbReference type="EMBL" id="WMBF01000073">
    <property type="protein sequence ID" value="MBW5421905.1"/>
    <property type="molecule type" value="Genomic_DNA"/>
</dbReference>
<comment type="caution">
    <text evidence="3">The sequence shown here is derived from an EMBL/GenBank/DDBJ whole genome shotgun (WGS) entry which is preliminary data.</text>
</comment>
<dbReference type="Pfam" id="PF13560">
    <property type="entry name" value="HTH_31"/>
    <property type="match status" value="1"/>
</dbReference>
<reference evidence="3 4" key="1">
    <citation type="submission" date="2019-11" db="EMBL/GenBank/DDBJ databases">
        <authorList>
            <person name="Ay H."/>
        </authorList>
    </citation>
    <scope>NUCLEOTIDE SEQUENCE [LARGE SCALE GENOMIC DNA]</scope>
    <source>
        <strain evidence="3 4">BG9H</strain>
    </source>
</reference>
<dbReference type="SMART" id="SM00530">
    <property type="entry name" value="HTH_XRE"/>
    <property type="match status" value="2"/>
</dbReference>
<sequence length="251" mass="28383">MARPEQPISTIEPALEQLAEWLRRQRRAAGLTHREMARKSGHVFSATTYSRATSGARIPRLPVVEAYATACGAPVWRARELWRAARGAEHPRAGVLRPDQVRDRAGLIKALQELYRLAGAMPVEDMERRAGEHGELPHSTVRRMLAGNSMLAVDQLMVFLTVCGVTDHDDRDQWRSAWQRARRRLDAQRMRGHLTRMHETSAHRRRRAHDERARDERGPAAGGGPEIQWVTPYPAVGLAMPRNQDKSLPVP</sequence>
<evidence type="ECO:0000256" key="1">
    <source>
        <dbReference type="SAM" id="MobiDB-lite"/>
    </source>
</evidence>
<name>A0ABS6YLE9_9ACTN</name>
<accession>A0ABS6YLE9</accession>